<protein>
    <recommendedName>
        <fullName evidence="2">Norphogenetic protein</fullName>
    </recommendedName>
</protein>
<dbReference type="EMBL" id="SPSG01000023">
    <property type="protein sequence ID" value="TFV56091.1"/>
    <property type="molecule type" value="Genomic_DNA"/>
</dbReference>
<organism evidence="1">
    <name type="scientific">Serratia marcescens</name>
    <dbReference type="NCBI Taxonomy" id="615"/>
    <lineage>
        <taxon>Bacteria</taxon>
        <taxon>Pseudomonadati</taxon>
        <taxon>Pseudomonadota</taxon>
        <taxon>Gammaproteobacteria</taxon>
        <taxon>Enterobacterales</taxon>
        <taxon>Yersiniaceae</taxon>
        <taxon>Serratia</taxon>
    </lineage>
</organism>
<dbReference type="AlphaFoldDB" id="A0A9X8VMG9"/>
<accession>A0A9X8VMG9</accession>
<evidence type="ECO:0000313" key="1">
    <source>
        <dbReference type="EMBL" id="TFV56091.1"/>
    </source>
</evidence>
<comment type="caution">
    <text evidence="1">The sequence shown here is derived from an EMBL/GenBank/DDBJ whole genome shotgun (WGS) entry which is preliminary data.</text>
</comment>
<evidence type="ECO:0008006" key="2">
    <source>
        <dbReference type="Google" id="ProtNLM"/>
    </source>
</evidence>
<reference evidence="1" key="1">
    <citation type="submission" date="2019-03" db="EMBL/GenBank/DDBJ databases">
        <title>Serratia marcescens strain N2 draft genome.</title>
        <authorList>
            <person name="Yassin A."/>
            <person name="El-Kenawy N."/>
            <person name="Youssef N.H."/>
        </authorList>
    </citation>
    <scope>NUCLEOTIDE SEQUENCE [LARGE SCALE GENOMIC DNA]</scope>
    <source>
        <strain evidence="1">N2</strain>
    </source>
</reference>
<proteinExistence type="predicted"/>
<name>A0A9X8VMG9_SERMA</name>
<sequence length="167" mass="18334">MDTARLSGWPVIAVNSTWRMAPDCDVIYAGDLEWWATYHAQIDSAAERWTCHAVAARRYNVKLHAACGAYNSGMRAIQFAAERGARCIVLLGFDCGIDDGTHWHGAHPAGLRNPTSQSPARWQGHFSALAPQLVGIDVINCSRATQLTQFRRLALDEALLLPFGGRS</sequence>
<gene>
    <name evidence="1" type="ORF">E0L31_00220</name>
</gene>